<dbReference type="Pfam" id="PF02739">
    <property type="entry name" value="5_3_exonuc_N"/>
    <property type="match status" value="1"/>
</dbReference>
<name>A0A6S4PD40_9CAUD</name>
<dbReference type="PANTHER" id="PTHR42646:SF2">
    <property type="entry name" value="5'-3' EXONUCLEASE FAMILY PROTEIN"/>
    <property type="match status" value="1"/>
</dbReference>
<dbReference type="InterPro" id="IPR036279">
    <property type="entry name" value="5-3_exonuclease_C_sf"/>
</dbReference>
<dbReference type="GO" id="GO:0033567">
    <property type="term" value="P:DNA replication, Okazaki fragment processing"/>
    <property type="evidence" value="ECO:0007669"/>
    <property type="project" value="InterPro"/>
</dbReference>
<dbReference type="InterPro" id="IPR020046">
    <property type="entry name" value="5-3_exonucl_a-hlix_arch_N"/>
</dbReference>
<dbReference type="GO" id="GO:0017108">
    <property type="term" value="F:5'-flap endonuclease activity"/>
    <property type="evidence" value="ECO:0007669"/>
    <property type="project" value="InterPro"/>
</dbReference>
<dbReference type="EMBL" id="AP013548">
    <property type="protein sequence ID" value="BAQ94437.1"/>
    <property type="molecule type" value="Genomic_DNA"/>
</dbReference>
<dbReference type="Proteomes" id="UP000504725">
    <property type="component" value="Segment"/>
</dbReference>
<dbReference type="InterPro" id="IPR002421">
    <property type="entry name" value="5-3_exonuclease"/>
</dbReference>
<dbReference type="SUPFAM" id="SSF88723">
    <property type="entry name" value="PIN domain-like"/>
    <property type="match status" value="1"/>
</dbReference>
<evidence type="ECO:0000313" key="5">
    <source>
        <dbReference type="Proteomes" id="UP000504725"/>
    </source>
</evidence>
<dbReference type="Gene3D" id="3.40.50.1010">
    <property type="entry name" value="5'-nuclease"/>
    <property type="match status" value="1"/>
</dbReference>
<dbReference type="Gene3D" id="1.10.150.20">
    <property type="entry name" value="5' to 3' exonuclease, C-terminal subdomain"/>
    <property type="match status" value="1"/>
</dbReference>
<keyword evidence="1" id="KW-0540">Nuclease</keyword>
<dbReference type="InterPro" id="IPR029060">
    <property type="entry name" value="PIN-like_dom_sf"/>
</dbReference>
<protein>
    <submittedName>
        <fullName evidence="4">5'-3' exonuclease (Including N-terminal domain of PolI) (Exo)</fullName>
    </submittedName>
</protein>
<proteinExistence type="predicted"/>
<dbReference type="GO" id="GO:0003677">
    <property type="term" value="F:DNA binding"/>
    <property type="evidence" value="ECO:0007669"/>
    <property type="project" value="InterPro"/>
</dbReference>
<evidence type="ECO:0000256" key="2">
    <source>
        <dbReference type="ARBA" id="ARBA00022801"/>
    </source>
</evidence>
<evidence type="ECO:0000256" key="1">
    <source>
        <dbReference type="ARBA" id="ARBA00022722"/>
    </source>
</evidence>
<dbReference type="GO" id="GO:0008409">
    <property type="term" value="F:5'-3' exonuclease activity"/>
    <property type="evidence" value="ECO:0007669"/>
    <property type="project" value="InterPro"/>
</dbReference>
<organism evidence="4 5">
    <name type="scientific">uncultured phage_MedDCM-OCT-S38-C3</name>
    <dbReference type="NCBI Taxonomy" id="2740803"/>
    <lineage>
        <taxon>Viruses</taxon>
        <taxon>Duplodnaviria</taxon>
        <taxon>Heunggongvirae</taxon>
        <taxon>Uroviricota</taxon>
        <taxon>Caudoviricetes</taxon>
        <taxon>Autographivirales</taxon>
        <taxon>Stopalavirus</taxon>
        <taxon>Stopalavirus S38C3</taxon>
    </lineage>
</organism>
<sequence length="250" mass="28486">MKRVFFDAEFYAYRHCSAAMETQDWGSGDWVDVFRHREAMANLRQQVLPLMARFQRPEYLFVFVRGQGRNFRKDLLPEYKSNRKKRRPPGNYTKFLGEMNSMARQLGADVWRHPGIEADDVIGLHLQEGDIVISGDKDMKTLAGIHLTGEGDLEIVSNFSANRTLYQQILTGDSADGYKGCPKIGEVAARKALASVNTERSMWEKVLECYLKAGLSEQDAITQARCARILRTGEYDFKSQVPLLWTPPVT</sequence>
<keyword evidence="2" id="KW-0378">Hydrolase</keyword>
<evidence type="ECO:0000259" key="3">
    <source>
        <dbReference type="SMART" id="SM00475"/>
    </source>
</evidence>
<dbReference type="RefSeq" id="YP_009777934.1">
    <property type="nucleotide sequence ID" value="NC_047707.1"/>
</dbReference>
<accession>A0A6S4PD40</accession>
<feature type="domain" description="5'-3' exonuclease" evidence="3">
    <location>
        <begin position="2"/>
        <end position="227"/>
    </location>
</feature>
<keyword evidence="5" id="KW-1185">Reference proteome</keyword>
<keyword evidence="4" id="KW-0269">Exonuclease</keyword>
<dbReference type="SMART" id="SM00475">
    <property type="entry name" value="53EXOc"/>
    <property type="match status" value="1"/>
</dbReference>
<dbReference type="PANTHER" id="PTHR42646">
    <property type="entry name" value="FLAP ENDONUCLEASE XNI"/>
    <property type="match status" value="1"/>
</dbReference>
<dbReference type="GeneID" id="55412207"/>
<evidence type="ECO:0000313" key="4">
    <source>
        <dbReference type="EMBL" id="BAQ94437.1"/>
    </source>
</evidence>
<dbReference type="InterPro" id="IPR038969">
    <property type="entry name" value="FEN"/>
</dbReference>
<dbReference type="KEGG" id="vg:55412207"/>
<reference evidence="4 5" key="1">
    <citation type="journal article" date="2013" name="PLoS Genet.">
        <title>Expanding the Marine Virosphere Using Metagenomics.</title>
        <authorList>
            <person name="Mizuno C.M."/>
            <person name="Rodriguez-Valera F."/>
            <person name="Kimes N.E."/>
            <person name="Ghai R."/>
        </authorList>
    </citation>
    <scope>NUCLEOTIDE SEQUENCE [LARGE SCALE GENOMIC DNA]</scope>
    <source>
        <strain evidence="4">UvMED-CGR-U-MedDCM-OCT-S38-C3</strain>
    </source>
</reference>
<dbReference type="SUPFAM" id="SSF47807">
    <property type="entry name" value="5' to 3' exonuclease, C-terminal subdomain"/>
    <property type="match status" value="1"/>
</dbReference>